<name>A0AAV8W524_9CUCU</name>
<feature type="compositionally biased region" description="Basic residues" evidence="1">
    <location>
        <begin position="21"/>
        <end position="43"/>
    </location>
</feature>
<gene>
    <name evidence="2" type="ORF">NQ315_010610</name>
</gene>
<dbReference type="AlphaFoldDB" id="A0AAV8W524"/>
<feature type="compositionally biased region" description="Polar residues" evidence="1">
    <location>
        <begin position="1"/>
        <end position="12"/>
    </location>
</feature>
<dbReference type="EMBL" id="JANEYG010000009">
    <property type="protein sequence ID" value="KAJ8921700.1"/>
    <property type="molecule type" value="Genomic_DNA"/>
</dbReference>
<sequence>MVGKSKTATKTSPDPVDSLSKRKKSPGRPKSPARAKSPGRKSPARTSPARTKSESTKSGSEAPRTSTRTRSPARLRNATPPSTSKATPVLTPSRRSPIRRSPARTVKDFSEDFEKVDGWFNLLAHFNRICCAKPQCGHHSVHKVGLQ</sequence>
<reference evidence="2 3" key="1">
    <citation type="journal article" date="2023" name="Insect Mol. Biol.">
        <title>Genome sequencing provides insights into the evolution of gene families encoding plant cell wall-degrading enzymes in longhorned beetles.</title>
        <authorList>
            <person name="Shin N.R."/>
            <person name="Okamura Y."/>
            <person name="Kirsch R."/>
            <person name="Pauchet Y."/>
        </authorList>
    </citation>
    <scope>NUCLEOTIDE SEQUENCE [LARGE SCALE GENOMIC DNA]</scope>
    <source>
        <strain evidence="2">EAD_L_NR</strain>
    </source>
</reference>
<evidence type="ECO:0000256" key="1">
    <source>
        <dbReference type="SAM" id="MobiDB-lite"/>
    </source>
</evidence>
<evidence type="ECO:0000313" key="3">
    <source>
        <dbReference type="Proteomes" id="UP001159042"/>
    </source>
</evidence>
<protein>
    <submittedName>
        <fullName evidence="2">Uncharacterized protein</fullName>
    </submittedName>
</protein>
<dbReference type="Proteomes" id="UP001159042">
    <property type="component" value="Unassembled WGS sequence"/>
</dbReference>
<comment type="caution">
    <text evidence="2">The sequence shown here is derived from an EMBL/GenBank/DDBJ whole genome shotgun (WGS) entry which is preliminary data.</text>
</comment>
<organism evidence="2 3">
    <name type="scientific">Exocentrus adspersus</name>
    <dbReference type="NCBI Taxonomy" id="1586481"/>
    <lineage>
        <taxon>Eukaryota</taxon>
        <taxon>Metazoa</taxon>
        <taxon>Ecdysozoa</taxon>
        <taxon>Arthropoda</taxon>
        <taxon>Hexapoda</taxon>
        <taxon>Insecta</taxon>
        <taxon>Pterygota</taxon>
        <taxon>Neoptera</taxon>
        <taxon>Endopterygota</taxon>
        <taxon>Coleoptera</taxon>
        <taxon>Polyphaga</taxon>
        <taxon>Cucujiformia</taxon>
        <taxon>Chrysomeloidea</taxon>
        <taxon>Cerambycidae</taxon>
        <taxon>Lamiinae</taxon>
        <taxon>Acanthocinini</taxon>
        <taxon>Exocentrus</taxon>
    </lineage>
</organism>
<proteinExistence type="predicted"/>
<feature type="region of interest" description="Disordered" evidence="1">
    <location>
        <begin position="1"/>
        <end position="104"/>
    </location>
</feature>
<feature type="compositionally biased region" description="Low complexity" evidence="1">
    <location>
        <begin position="62"/>
        <end position="74"/>
    </location>
</feature>
<evidence type="ECO:0000313" key="2">
    <source>
        <dbReference type="EMBL" id="KAJ8921700.1"/>
    </source>
</evidence>
<keyword evidence="3" id="KW-1185">Reference proteome</keyword>
<accession>A0AAV8W524</accession>